<feature type="region of interest" description="Disordered" evidence="1">
    <location>
        <begin position="187"/>
        <end position="232"/>
    </location>
</feature>
<gene>
    <name evidence="2" type="ORF">PHMEG_00019941</name>
</gene>
<evidence type="ECO:0000313" key="2">
    <source>
        <dbReference type="EMBL" id="OWZ07642.1"/>
    </source>
</evidence>
<dbReference type="GO" id="GO:0008233">
    <property type="term" value="F:peptidase activity"/>
    <property type="evidence" value="ECO:0007669"/>
    <property type="project" value="UniProtKB-KW"/>
</dbReference>
<keyword evidence="2" id="KW-0378">Hydrolase</keyword>
<protein>
    <submittedName>
        <fullName evidence="2">Eukaryotic/viral aspartic protease</fullName>
    </submittedName>
</protein>
<feature type="region of interest" description="Disordered" evidence="1">
    <location>
        <begin position="292"/>
        <end position="316"/>
    </location>
</feature>
<dbReference type="AlphaFoldDB" id="A0A225VQN8"/>
<dbReference type="GO" id="GO:0006508">
    <property type="term" value="P:proteolysis"/>
    <property type="evidence" value="ECO:0007669"/>
    <property type="project" value="UniProtKB-KW"/>
</dbReference>
<feature type="compositionally biased region" description="Basic residues" evidence="1">
    <location>
        <begin position="92"/>
        <end position="102"/>
    </location>
</feature>
<organism evidence="2 3">
    <name type="scientific">Phytophthora megakarya</name>
    <dbReference type="NCBI Taxonomy" id="4795"/>
    <lineage>
        <taxon>Eukaryota</taxon>
        <taxon>Sar</taxon>
        <taxon>Stramenopiles</taxon>
        <taxon>Oomycota</taxon>
        <taxon>Peronosporomycetes</taxon>
        <taxon>Peronosporales</taxon>
        <taxon>Peronosporaceae</taxon>
        <taxon>Phytophthora</taxon>
    </lineage>
</organism>
<reference evidence="3" key="1">
    <citation type="submission" date="2017-03" db="EMBL/GenBank/DDBJ databases">
        <title>Phytopthora megakarya and P. palmivora, two closely related causual agents of cacao black pod achieved similar genome size and gene model numbers by different mechanisms.</title>
        <authorList>
            <person name="Ali S."/>
            <person name="Shao J."/>
            <person name="Larry D.J."/>
            <person name="Kronmiller B."/>
            <person name="Shen D."/>
            <person name="Strem M.D."/>
            <person name="Melnick R.L."/>
            <person name="Guiltinan M.J."/>
            <person name="Tyler B.M."/>
            <person name="Meinhardt L.W."/>
            <person name="Bailey B.A."/>
        </authorList>
    </citation>
    <scope>NUCLEOTIDE SEQUENCE [LARGE SCALE GENOMIC DNA]</scope>
    <source>
        <strain evidence="3">zdho120</strain>
    </source>
</reference>
<evidence type="ECO:0000256" key="1">
    <source>
        <dbReference type="SAM" id="MobiDB-lite"/>
    </source>
</evidence>
<accession>A0A225VQN8</accession>
<feature type="compositionally biased region" description="Basic and acidic residues" evidence="1">
    <location>
        <begin position="28"/>
        <end position="42"/>
    </location>
</feature>
<evidence type="ECO:0000313" key="3">
    <source>
        <dbReference type="Proteomes" id="UP000198211"/>
    </source>
</evidence>
<sequence>MVPRPGSTTPKDGVVINGGAIDRWLMSSKRDLSRRVARREPSRQIMGPATNERATKNTPPGATTDIEESHCPPGLKPAKDEDHPSAPTRANFAKRKPKKKEKLHAPESEYALSRTEPFKKPERNPNIAFLKPKLIGEFTGPFHESEFAKLANERLSIQTPLTMLRESGFVLVSIRLGLGIMKERNLHHPRSSHPASRNDQAYDASEPRTRTPLSIPRYTSSEGLDSSVKCPKRMPMRCAPRVMQHTATSAEPEIRTQPGCKVYPDDANQNRGFLHELPNTAPQQTADIAMVSKGSYSSHRSKRDRDEDSDDLFDLDASPPGAATAILTATVGTGLARVRVSAFSELKEFIRRDASEDKARAWFNRLKSASRRDAMTGDEVYTLFGTRWPDPHVSAAHGAPILLVERNEHMLGKSL</sequence>
<name>A0A225VQN8_9STRA</name>
<dbReference type="EMBL" id="NBNE01003457">
    <property type="protein sequence ID" value="OWZ07642.1"/>
    <property type="molecule type" value="Genomic_DNA"/>
</dbReference>
<keyword evidence="2" id="KW-0645">Protease</keyword>
<comment type="caution">
    <text evidence="2">The sequence shown here is derived from an EMBL/GenBank/DDBJ whole genome shotgun (WGS) entry which is preliminary data.</text>
</comment>
<dbReference type="Proteomes" id="UP000198211">
    <property type="component" value="Unassembled WGS sequence"/>
</dbReference>
<keyword evidence="3" id="KW-1185">Reference proteome</keyword>
<proteinExistence type="predicted"/>
<feature type="region of interest" description="Disordered" evidence="1">
    <location>
        <begin position="27"/>
        <end position="119"/>
    </location>
</feature>